<dbReference type="EMBL" id="CP079216">
    <property type="protein sequence ID" value="QXT62070.1"/>
    <property type="molecule type" value="Genomic_DNA"/>
</dbReference>
<keyword evidence="1" id="KW-0732">Signal</keyword>
<feature type="signal peptide" evidence="1">
    <location>
        <begin position="1"/>
        <end position="21"/>
    </location>
</feature>
<proteinExistence type="predicted"/>
<organism evidence="2 3">
    <name type="scientific">Tessaracoccus palaemonis</name>
    <dbReference type="NCBI Taxonomy" id="2829499"/>
    <lineage>
        <taxon>Bacteria</taxon>
        <taxon>Bacillati</taxon>
        <taxon>Actinomycetota</taxon>
        <taxon>Actinomycetes</taxon>
        <taxon>Propionibacteriales</taxon>
        <taxon>Propionibacteriaceae</taxon>
        <taxon>Tessaracoccus</taxon>
    </lineage>
</organism>
<name>A0ABX8SI01_9ACTN</name>
<dbReference type="Proteomes" id="UP000824504">
    <property type="component" value="Chromosome"/>
</dbReference>
<feature type="chain" id="PRO_5045620168" evidence="1">
    <location>
        <begin position="22"/>
        <end position="103"/>
    </location>
</feature>
<accession>A0ABX8SI01</accession>
<reference evidence="2 3" key="1">
    <citation type="submission" date="2021-07" db="EMBL/GenBank/DDBJ databases">
        <title>complete genome sequencing of Tessaracoccus sp.J1M15.</title>
        <authorList>
            <person name="Bae J.-W."/>
            <person name="Kim D.-y."/>
        </authorList>
    </citation>
    <scope>NUCLEOTIDE SEQUENCE [LARGE SCALE GENOMIC DNA]</scope>
    <source>
        <strain evidence="2 3">J1M15</strain>
    </source>
</reference>
<evidence type="ECO:0000313" key="2">
    <source>
        <dbReference type="EMBL" id="QXT62070.1"/>
    </source>
</evidence>
<evidence type="ECO:0000256" key="1">
    <source>
        <dbReference type="SAM" id="SignalP"/>
    </source>
</evidence>
<sequence length="103" mass="10668">MIKRVSLWAFIVAGIAVAAWAAVSWASPQATCRGEAMGPGDTCSHLSLTGQDDGKVQTYEQRIAAARQQTPYGVAAGVCMVVFGAVLLRIDTVSAQGSSDIGP</sequence>
<dbReference type="RefSeq" id="WP_219080615.1">
    <property type="nucleotide sequence ID" value="NZ_CP079216.1"/>
</dbReference>
<protein>
    <submittedName>
        <fullName evidence="2">Uncharacterized protein</fullName>
    </submittedName>
</protein>
<keyword evidence="3" id="KW-1185">Reference proteome</keyword>
<gene>
    <name evidence="2" type="ORF">KDB89_09825</name>
</gene>
<evidence type="ECO:0000313" key="3">
    <source>
        <dbReference type="Proteomes" id="UP000824504"/>
    </source>
</evidence>